<feature type="region of interest" description="Disordered" evidence="1">
    <location>
        <begin position="22"/>
        <end position="148"/>
    </location>
</feature>
<feature type="non-terminal residue" evidence="2">
    <location>
        <position position="148"/>
    </location>
</feature>
<evidence type="ECO:0000256" key="1">
    <source>
        <dbReference type="SAM" id="MobiDB-lite"/>
    </source>
</evidence>
<name>A0A0B7AE30_9EUPU</name>
<feature type="compositionally biased region" description="Basic and acidic residues" evidence="1">
    <location>
        <begin position="75"/>
        <end position="124"/>
    </location>
</feature>
<dbReference type="EMBL" id="HACG01031355">
    <property type="protein sequence ID" value="CEK78220.1"/>
    <property type="molecule type" value="Transcribed_RNA"/>
</dbReference>
<organism evidence="2">
    <name type="scientific">Arion vulgaris</name>
    <dbReference type="NCBI Taxonomy" id="1028688"/>
    <lineage>
        <taxon>Eukaryota</taxon>
        <taxon>Metazoa</taxon>
        <taxon>Spiralia</taxon>
        <taxon>Lophotrochozoa</taxon>
        <taxon>Mollusca</taxon>
        <taxon>Gastropoda</taxon>
        <taxon>Heterobranchia</taxon>
        <taxon>Euthyneura</taxon>
        <taxon>Panpulmonata</taxon>
        <taxon>Eupulmonata</taxon>
        <taxon>Stylommatophora</taxon>
        <taxon>Helicina</taxon>
        <taxon>Arionoidea</taxon>
        <taxon>Arionidae</taxon>
        <taxon>Arion</taxon>
    </lineage>
</organism>
<reference evidence="2" key="1">
    <citation type="submission" date="2014-12" db="EMBL/GenBank/DDBJ databases">
        <title>Insight into the proteome of Arion vulgaris.</title>
        <authorList>
            <person name="Aradska J."/>
            <person name="Bulat T."/>
            <person name="Smidak R."/>
            <person name="Sarate P."/>
            <person name="Gangsoo J."/>
            <person name="Sialana F."/>
            <person name="Bilban M."/>
            <person name="Lubec G."/>
        </authorList>
    </citation>
    <scope>NUCLEOTIDE SEQUENCE</scope>
    <source>
        <tissue evidence="2">Skin</tissue>
    </source>
</reference>
<sequence>NYGSVQNTFNSDATTRNVESVNRFGAGSSHNIGSYRSSRIKESDVSLPVTSVISRHNSKEDNDGVTLSSSVDPDYLSRKRERRREIQEKVILDDDNKKEKNILGDERLQRTSERESDRKDDGRIYTHKHKSSEVEKDYSSEKILPEVV</sequence>
<feature type="compositionally biased region" description="Basic and acidic residues" evidence="1">
    <location>
        <begin position="131"/>
        <end position="148"/>
    </location>
</feature>
<dbReference type="AlphaFoldDB" id="A0A0B7AE30"/>
<feature type="non-terminal residue" evidence="2">
    <location>
        <position position="1"/>
    </location>
</feature>
<accession>A0A0B7AE30</accession>
<evidence type="ECO:0000313" key="2">
    <source>
        <dbReference type="EMBL" id="CEK78220.1"/>
    </source>
</evidence>
<protein>
    <submittedName>
        <fullName evidence="2">Uncharacterized protein</fullName>
    </submittedName>
</protein>
<proteinExistence type="predicted"/>
<gene>
    <name evidence="2" type="primary">ORF108936</name>
</gene>
<feature type="compositionally biased region" description="Polar residues" evidence="1">
    <location>
        <begin position="28"/>
        <end position="37"/>
    </location>
</feature>